<evidence type="ECO:0000313" key="9">
    <source>
        <dbReference type="EMBL" id="KAJ1960049.1"/>
    </source>
</evidence>
<protein>
    <recommendedName>
        <fullName evidence="8">EF-hand domain-containing protein</fullName>
    </recommendedName>
</protein>
<feature type="transmembrane region" description="Helical" evidence="7">
    <location>
        <begin position="215"/>
        <end position="236"/>
    </location>
</feature>
<feature type="region of interest" description="Disordered" evidence="6">
    <location>
        <begin position="1"/>
        <end position="56"/>
    </location>
</feature>
<feature type="transmembrane region" description="Helical" evidence="7">
    <location>
        <begin position="435"/>
        <end position="452"/>
    </location>
</feature>
<reference evidence="9" key="1">
    <citation type="submission" date="2022-07" db="EMBL/GenBank/DDBJ databases">
        <title>Phylogenomic reconstructions and comparative analyses of Kickxellomycotina fungi.</title>
        <authorList>
            <person name="Reynolds N.K."/>
            <person name="Stajich J.E."/>
            <person name="Barry K."/>
            <person name="Grigoriev I.V."/>
            <person name="Crous P."/>
            <person name="Smith M.E."/>
        </authorList>
    </citation>
    <scope>NUCLEOTIDE SEQUENCE</scope>
    <source>
        <strain evidence="9">RSA 1196</strain>
    </source>
</reference>
<feature type="transmembrane region" description="Helical" evidence="7">
    <location>
        <begin position="77"/>
        <end position="100"/>
    </location>
</feature>
<dbReference type="InterPro" id="IPR002048">
    <property type="entry name" value="EF_hand_dom"/>
</dbReference>
<dbReference type="SUPFAM" id="SSF47473">
    <property type="entry name" value="EF-hand"/>
    <property type="match status" value="1"/>
</dbReference>
<keyword evidence="10" id="KW-1185">Reference proteome</keyword>
<dbReference type="Gene3D" id="1.10.238.10">
    <property type="entry name" value="EF-hand"/>
    <property type="match status" value="1"/>
</dbReference>
<keyword evidence="4 7" id="KW-1133">Transmembrane helix</keyword>
<keyword evidence="2 7" id="KW-0812">Transmembrane</keyword>
<dbReference type="Gene3D" id="2.30.30.60">
    <property type="match status" value="1"/>
</dbReference>
<evidence type="ECO:0000256" key="1">
    <source>
        <dbReference type="ARBA" id="ARBA00004370"/>
    </source>
</evidence>
<dbReference type="Pfam" id="PF25886">
    <property type="entry name" value="Msy1"/>
    <property type="match status" value="1"/>
</dbReference>
<dbReference type="InterPro" id="IPR058650">
    <property type="entry name" value="Msy1/2-like"/>
</dbReference>
<dbReference type="GO" id="GO:0016020">
    <property type="term" value="C:membrane"/>
    <property type="evidence" value="ECO:0007669"/>
    <property type="project" value="UniProtKB-SubCell"/>
</dbReference>
<evidence type="ECO:0000256" key="4">
    <source>
        <dbReference type="ARBA" id="ARBA00022989"/>
    </source>
</evidence>
<feature type="region of interest" description="Disordered" evidence="6">
    <location>
        <begin position="292"/>
        <end position="314"/>
    </location>
</feature>
<feature type="domain" description="EF-hand" evidence="8">
    <location>
        <begin position="379"/>
        <end position="414"/>
    </location>
</feature>
<dbReference type="EMBL" id="JANBPY010001435">
    <property type="protein sequence ID" value="KAJ1960049.1"/>
    <property type="molecule type" value="Genomic_DNA"/>
</dbReference>
<dbReference type="InterPro" id="IPR011992">
    <property type="entry name" value="EF-hand-dom_pair"/>
</dbReference>
<dbReference type="PANTHER" id="PTHR31323:SF1">
    <property type="entry name" value="MECHANOSENSITIVE ION CHANNEL PROTEIN"/>
    <property type="match status" value="1"/>
</dbReference>
<feature type="transmembrane region" description="Helical" evidence="7">
    <location>
        <begin position="125"/>
        <end position="154"/>
    </location>
</feature>
<dbReference type="SUPFAM" id="SSF50182">
    <property type="entry name" value="Sm-like ribonucleoproteins"/>
    <property type="match status" value="1"/>
</dbReference>
<dbReference type="Pfam" id="PF00924">
    <property type="entry name" value="MS_channel_2nd"/>
    <property type="match status" value="1"/>
</dbReference>
<feature type="compositionally biased region" description="Basic and acidic residues" evidence="6">
    <location>
        <begin position="27"/>
        <end position="56"/>
    </location>
</feature>
<dbReference type="OrthoDB" id="544685at2759"/>
<feature type="transmembrane region" description="Helical" evidence="7">
    <location>
        <begin position="175"/>
        <end position="195"/>
    </location>
</feature>
<comment type="subcellular location">
    <subcellularLocation>
        <location evidence="1">Membrane</location>
    </subcellularLocation>
</comment>
<dbReference type="AlphaFoldDB" id="A0A9W8AP70"/>
<dbReference type="InterPro" id="IPR010920">
    <property type="entry name" value="LSM_dom_sf"/>
</dbReference>
<dbReference type="PROSITE" id="PS00018">
    <property type="entry name" value="EF_HAND_1"/>
    <property type="match status" value="1"/>
</dbReference>
<dbReference type="GO" id="GO:0005262">
    <property type="term" value="F:calcium channel activity"/>
    <property type="evidence" value="ECO:0007669"/>
    <property type="project" value="TreeGrafter"/>
</dbReference>
<dbReference type="InterPro" id="IPR018247">
    <property type="entry name" value="EF_Hand_1_Ca_BS"/>
</dbReference>
<dbReference type="InterPro" id="IPR006685">
    <property type="entry name" value="MscS_channel_2nd"/>
</dbReference>
<dbReference type="GO" id="GO:0006874">
    <property type="term" value="P:intracellular calcium ion homeostasis"/>
    <property type="evidence" value="ECO:0007669"/>
    <property type="project" value="TreeGrafter"/>
</dbReference>
<name>A0A9W8AP70_9FUNG</name>
<keyword evidence="5 7" id="KW-0472">Membrane</keyword>
<dbReference type="PANTHER" id="PTHR31323">
    <property type="entry name" value="MECHANOSENSITIVE ION CHANNEL PROTEIN MSY2"/>
    <property type="match status" value="1"/>
</dbReference>
<dbReference type="GO" id="GO:0005509">
    <property type="term" value="F:calcium ion binding"/>
    <property type="evidence" value="ECO:0007669"/>
    <property type="project" value="InterPro"/>
</dbReference>
<evidence type="ECO:0000256" key="5">
    <source>
        <dbReference type="ARBA" id="ARBA00023136"/>
    </source>
</evidence>
<dbReference type="InterPro" id="IPR023408">
    <property type="entry name" value="MscS_beta-dom_sf"/>
</dbReference>
<proteinExistence type="predicted"/>
<sequence length="743" mass="82901">MSHSIDKKPFKAHNDQESVIELNTNPHLKDASLPRRSYSDYDSDSHSTVDDDKTEVTEAPRKSQYDWWNRYHPMLRAFILIITVGGVLSIPAIVVGVLIWDKVKFFDGDITSSSPYYTELTVVRWFTWATITWVAGVMVFHLVMSIPSFTVSMCKFLLGHCSERTKNRLETINSASIYTKFFLSSLISLLVFRIVFPQSSKLSEDWSKEGWTKGIFGAIACITIISAVMFVEKMVLQMIATSFHRTAYKERLKDLKYSLWVLDQLDDARRQNNEATFVSPFAWARRNPDRSSTTDLFQMGSRSRTNSNVNDGSKTSTTGLIQPFNFVAKAVRNAGKQATNADVDINSNSRARRLAAKLFDALQGTRDYLTVRDFIPFFNTQKVAEKAFAMFDKDGNGDISRKEMRDRILNIYKERRALNSSLRDMSQIVGKLDKILITLAAVISAILCSMVFGQNPGASLVSFGTLFVAWSFVFGGTLKNVFECLIFLFITHPYDAGDVVVVNGTTMTVTKVRVLSTIFTRGDGQYVCAPNSSLLTLFINNLRRSPPQSETITVNFDFYTPEDKLAALKERLDNFIDQYPRIFLPEVGFSVDSVLDANKIAVNLTLSYKTNWQNGGPRAEGRDKFMIALRNSMVELGIRCYGLTQPVQLQGPPPRYDDLGDQLPPQPPSGGPGPQGESPSRHNQYDGDNPGALYRNGTTMYDRTPAGGRTTRGGRAGGASHNQTANHTAAAATGLIAANMMGF</sequence>
<evidence type="ECO:0000256" key="2">
    <source>
        <dbReference type="ARBA" id="ARBA00022692"/>
    </source>
</evidence>
<comment type="caution">
    <text evidence="9">The sequence shown here is derived from an EMBL/GenBank/DDBJ whole genome shotgun (WGS) entry which is preliminary data.</text>
</comment>
<gene>
    <name evidence="9" type="ORF">IWQ62_004378</name>
</gene>
<evidence type="ECO:0000256" key="3">
    <source>
        <dbReference type="ARBA" id="ARBA00022837"/>
    </source>
</evidence>
<dbReference type="PROSITE" id="PS50222">
    <property type="entry name" value="EF_HAND_2"/>
    <property type="match status" value="1"/>
</dbReference>
<evidence type="ECO:0000256" key="7">
    <source>
        <dbReference type="SAM" id="Phobius"/>
    </source>
</evidence>
<organism evidence="9 10">
    <name type="scientific">Dispira parvispora</name>
    <dbReference type="NCBI Taxonomy" id="1520584"/>
    <lineage>
        <taxon>Eukaryota</taxon>
        <taxon>Fungi</taxon>
        <taxon>Fungi incertae sedis</taxon>
        <taxon>Zoopagomycota</taxon>
        <taxon>Kickxellomycotina</taxon>
        <taxon>Dimargaritomycetes</taxon>
        <taxon>Dimargaritales</taxon>
        <taxon>Dimargaritaceae</taxon>
        <taxon>Dispira</taxon>
    </lineage>
</organism>
<accession>A0A9W8AP70</accession>
<dbReference type="SMART" id="SM00054">
    <property type="entry name" value="EFh"/>
    <property type="match status" value="1"/>
</dbReference>
<evidence type="ECO:0000313" key="10">
    <source>
        <dbReference type="Proteomes" id="UP001150925"/>
    </source>
</evidence>
<keyword evidence="3" id="KW-0106">Calcium</keyword>
<feature type="compositionally biased region" description="Basic and acidic residues" evidence="6">
    <location>
        <begin position="1"/>
        <end position="16"/>
    </location>
</feature>
<dbReference type="Proteomes" id="UP001150925">
    <property type="component" value="Unassembled WGS sequence"/>
</dbReference>
<evidence type="ECO:0000259" key="8">
    <source>
        <dbReference type="PROSITE" id="PS50222"/>
    </source>
</evidence>
<feature type="region of interest" description="Disordered" evidence="6">
    <location>
        <begin position="648"/>
        <end position="725"/>
    </location>
</feature>
<evidence type="ECO:0000256" key="6">
    <source>
        <dbReference type="SAM" id="MobiDB-lite"/>
    </source>
</evidence>